<evidence type="ECO:0000313" key="1">
    <source>
        <dbReference type="EMBL" id="MFC6838136.1"/>
    </source>
</evidence>
<evidence type="ECO:0000313" key="2">
    <source>
        <dbReference type="Proteomes" id="UP001596406"/>
    </source>
</evidence>
<dbReference type="Pfam" id="PF05853">
    <property type="entry name" value="BKACE"/>
    <property type="match status" value="1"/>
</dbReference>
<dbReference type="InterPro" id="IPR013785">
    <property type="entry name" value="Aldolase_TIM"/>
</dbReference>
<dbReference type="Proteomes" id="UP001596406">
    <property type="component" value="Unassembled WGS sequence"/>
</dbReference>
<sequence length="65" mass="6651">MAPLVPEAVERGGHVRVGLEDAPLGSGRTNVELVEDARGRIADAGATLATADEVRREVSAANTGV</sequence>
<comment type="caution">
    <text evidence="1">The sequence shown here is derived from an EMBL/GenBank/DDBJ whole genome shotgun (WGS) entry which is preliminary data.</text>
</comment>
<name>A0ABD5UFL9_9EURY</name>
<keyword evidence="2" id="KW-1185">Reference proteome</keyword>
<organism evidence="1 2">
    <name type="scientific">Halomarina ordinaria</name>
    <dbReference type="NCBI Taxonomy" id="3033939"/>
    <lineage>
        <taxon>Archaea</taxon>
        <taxon>Methanobacteriati</taxon>
        <taxon>Methanobacteriota</taxon>
        <taxon>Stenosarchaea group</taxon>
        <taxon>Halobacteria</taxon>
        <taxon>Halobacteriales</taxon>
        <taxon>Natronomonadaceae</taxon>
        <taxon>Halomarina</taxon>
    </lineage>
</organism>
<accession>A0ABD5UFL9</accession>
<gene>
    <name evidence="1" type="ORF">ACFQHK_16765</name>
</gene>
<protein>
    <submittedName>
        <fullName evidence="1">3-keto-5-aminohexanoate cleavage protein</fullName>
    </submittedName>
</protein>
<reference evidence="1 2" key="1">
    <citation type="journal article" date="2019" name="Int. J. Syst. Evol. Microbiol.">
        <title>The Global Catalogue of Microorganisms (GCM) 10K type strain sequencing project: providing services to taxonomists for standard genome sequencing and annotation.</title>
        <authorList>
            <consortium name="The Broad Institute Genomics Platform"/>
            <consortium name="The Broad Institute Genome Sequencing Center for Infectious Disease"/>
            <person name="Wu L."/>
            <person name="Ma J."/>
        </authorList>
    </citation>
    <scope>NUCLEOTIDE SEQUENCE [LARGE SCALE GENOMIC DNA]</scope>
    <source>
        <strain evidence="1 2">PSRA2</strain>
    </source>
</reference>
<dbReference type="Gene3D" id="3.20.20.70">
    <property type="entry name" value="Aldolase class I"/>
    <property type="match status" value="1"/>
</dbReference>
<dbReference type="InterPro" id="IPR008567">
    <property type="entry name" value="BKACE"/>
</dbReference>
<dbReference type="EMBL" id="JBHSXM010000003">
    <property type="protein sequence ID" value="MFC6838136.1"/>
    <property type="molecule type" value="Genomic_DNA"/>
</dbReference>
<dbReference type="AlphaFoldDB" id="A0ABD5UFL9"/>
<proteinExistence type="predicted"/>
<dbReference type="RefSeq" id="WP_368662191.1">
    <property type="nucleotide sequence ID" value="NZ_JARRAH010000003.1"/>
</dbReference>